<feature type="compositionally biased region" description="Low complexity" evidence="1">
    <location>
        <begin position="17"/>
        <end position="37"/>
    </location>
</feature>
<evidence type="ECO:0000256" key="1">
    <source>
        <dbReference type="SAM" id="MobiDB-lite"/>
    </source>
</evidence>
<name>A0A022KS47_9MICO</name>
<dbReference type="InterPro" id="IPR036390">
    <property type="entry name" value="WH_DNA-bd_sf"/>
</dbReference>
<comment type="caution">
    <text evidence="2">The sequence shown here is derived from an EMBL/GenBank/DDBJ whole genome shotgun (WGS) entry which is preliminary data.</text>
</comment>
<accession>A0A022KS47</accession>
<organism evidence="2 3">
    <name type="scientific">Brachybacterium muris UCD-AY4</name>
    <dbReference type="NCBI Taxonomy" id="1249481"/>
    <lineage>
        <taxon>Bacteria</taxon>
        <taxon>Bacillati</taxon>
        <taxon>Actinomycetota</taxon>
        <taxon>Actinomycetes</taxon>
        <taxon>Micrococcales</taxon>
        <taxon>Dermabacteraceae</taxon>
        <taxon>Brachybacterium</taxon>
    </lineage>
</organism>
<keyword evidence="3" id="KW-1185">Reference proteome</keyword>
<dbReference type="InterPro" id="IPR050313">
    <property type="entry name" value="Carb_Metab_HTH_regulators"/>
</dbReference>
<dbReference type="InterPro" id="IPR036388">
    <property type="entry name" value="WH-like_DNA-bd_sf"/>
</dbReference>
<feature type="compositionally biased region" description="Basic and acidic residues" evidence="1">
    <location>
        <begin position="1"/>
        <end position="11"/>
    </location>
</feature>
<dbReference type="Proteomes" id="UP000019754">
    <property type="component" value="Unassembled WGS sequence"/>
</dbReference>
<dbReference type="STRING" id="1249481.D641_0111385"/>
<dbReference type="PANTHER" id="PTHR30363:SF28">
    <property type="entry name" value="TRANSCRIPTIONAL REGULATORY PROTEIN-RELATED"/>
    <property type="match status" value="1"/>
</dbReference>
<gene>
    <name evidence="2" type="ORF">D641_0111385</name>
</gene>
<dbReference type="PANTHER" id="PTHR30363">
    <property type="entry name" value="HTH-TYPE TRANSCRIPTIONAL REGULATOR SRLR-RELATED"/>
    <property type="match status" value="1"/>
</dbReference>
<evidence type="ECO:0000313" key="2">
    <source>
        <dbReference type="EMBL" id="EYT48499.1"/>
    </source>
</evidence>
<dbReference type="InterPro" id="IPR011991">
    <property type="entry name" value="ArsR-like_HTH"/>
</dbReference>
<dbReference type="SUPFAM" id="SSF46785">
    <property type="entry name" value="Winged helix' DNA-binding domain"/>
    <property type="match status" value="1"/>
</dbReference>
<sequence length="273" mass="28907">MDPHIHHDRTQRPASSGPAATGPTATGADATDPGATTDLRDTRDRLIDAISAHGPVTARQLAERFGLTSAAVRRHLAALQADGVIAEHEMPVGHRGRGRPSKAFVLSASAHESLPGGYDQLAVLAMEELARAGGPEAVQRLADRRVADWESELEALVAERTAQGERITVARRVELLAELLTSRGYATTVRPLTVPMPAAGARGRSRPRTLVTAQLCHGHCPVLDVASGHPELCEAETRVISRIVGAPVQRLATLAQGAHACTTHIPLTEGRTP</sequence>
<protein>
    <submittedName>
        <fullName evidence="2">Transcriptional regulator</fullName>
    </submittedName>
</protein>
<feature type="region of interest" description="Disordered" evidence="1">
    <location>
        <begin position="1"/>
        <end position="38"/>
    </location>
</feature>
<evidence type="ECO:0000313" key="3">
    <source>
        <dbReference type="Proteomes" id="UP000019754"/>
    </source>
</evidence>
<dbReference type="HOGENOM" id="CLU_078469_0_0_11"/>
<dbReference type="OrthoDB" id="3375207at2"/>
<dbReference type="RefSeq" id="WP_017823632.1">
    <property type="nucleotide sequence ID" value="NZ_AORC01000014.1"/>
</dbReference>
<dbReference type="CDD" id="cd00090">
    <property type="entry name" value="HTH_ARSR"/>
    <property type="match status" value="1"/>
</dbReference>
<proteinExistence type="predicted"/>
<dbReference type="Pfam" id="PF13412">
    <property type="entry name" value="HTH_24"/>
    <property type="match status" value="1"/>
</dbReference>
<dbReference type="AlphaFoldDB" id="A0A022KS47"/>
<dbReference type="EMBL" id="AORC01000014">
    <property type="protein sequence ID" value="EYT48499.1"/>
    <property type="molecule type" value="Genomic_DNA"/>
</dbReference>
<reference evidence="2 3" key="1">
    <citation type="journal article" date="2013" name="Genome Announc.">
        <title>Draft genome sequence of an Actinobacterium, Brachybacterium muris strain UCD-AY4.</title>
        <authorList>
            <person name="Lo J.R."/>
            <person name="Lang J.M."/>
            <person name="Darling A.E."/>
            <person name="Eisen J.A."/>
            <person name="Coil D.A."/>
        </authorList>
    </citation>
    <scope>NUCLEOTIDE SEQUENCE [LARGE SCALE GENOMIC DNA]</scope>
    <source>
        <strain evidence="2 3">UCD-AY4</strain>
    </source>
</reference>
<dbReference type="Gene3D" id="1.10.10.10">
    <property type="entry name" value="Winged helix-like DNA-binding domain superfamily/Winged helix DNA-binding domain"/>
    <property type="match status" value="1"/>
</dbReference>